<dbReference type="Gene3D" id="3.90.470.20">
    <property type="entry name" value="4'-phosphopantetheinyl transferase domain"/>
    <property type="match status" value="1"/>
</dbReference>
<comment type="caution">
    <text evidence="1">The sequence shown here is derived from an EMBL/GenBank/DDBJ whole genome shotgun (WGS) entry which is preliminary data.</text>
</comment>
<dbReference type="GO" id="GO:0008897">
    <property type="term" value="F:holo-[acyl-carrier-protein] synthase activity"/>
    <property type="evidence" value="ECO:0007669"/>
    <property type="project" value="InterPro"/>
</dbReference>
<protein>
    <recommendedName>
        <fullName evidence="3">4'-phosphopantetheinyl transferase superfamily protein</fullName>
    </recommendedName>
</protein>
<dbReference type="RefSeq" id="WP_169681494.1">
    <property type="nucleotide sequence ID" value="NZ_JABBNU010000006.1"/>
</dbReference>
<dbReference type="EMBL" id="JABBNU010000006">
    <property type="protein sequence ID" value="NMM48997.1"/>
    <property type="molecule type" value="Genomic_DNA"/>
</dbReference>
<evidence type="ECO:0000313" key="2">
    <source>
        <dbReference type="Proteomes" id="UP000559010"/>
    </source>
</evidence>
<organism evidence="1 2">
    <name type="scientific">Marinigracilibium pacificum</name>
    <dbReference type="NCBI Taxonomy" id="2729599"/>
    <lineage>
        <taxon>Bacteria</taxon>
        <taxon>Pseudomonadati</taxon>
        <taxon>Bacteroidota</taxon>
        <taxon>Cytophagia</taxon>
        <taxon>Cytophagales</taxon>
        <taxon>Flammeovirgaceae</taxon>
        <taxon>Marinigracilibium</taxon>
    </lineage>
</organism>
<gene>
    <name evidence="1" type="ORF">HH304_11350</name>
</gene>
<dbReference type="GO" id="GO:0000287">
    <property type="term" value="F:magnesium ion binding"/>
    <property type="evidence" value="ECO:0007669"/>
    <property type="project" value="InterPro"/>
</dbReference>
<evidence type="ECO:0000313" key="1">
    <source>
        <dbReference type="EMBL" id="NMM48997.1"/>
    </source>
</evidence>
<proteinExistence type="predicted"/>
<keyword evidence="2" id="KW-1185">Reference proteome</keyword>
<name>A0A848IXH0_9BACT</name>
<dbReference type="AlphaFoldDB" id="A0A848IXH0"/>
<reference evidence="1 2" key="1">
    <citation type="submission" date="2020-04" db="EMBL/GenBank/DDBJ databases">
        <title>Flammeovirgaceae bacterium KN852 isolated from deep sea.</title>
        <authorList>
            <person name="Zhang D.-C."/>
        </authorList>
    </citation>
    <scope>NUCLEOTIDE SEQUENCE [LARGE SCALE GENOMIC DNA]</scope>
    <source>
        <strain evidence="1 2">KN852</strain>
    </source>
</reference>
<dbReference type="InterPro" id="IPR037143">
    <property type="entry name" value="4-PPantetheinyl_Trfase_dom_sf"/>
</dbReference>
<evidence type="ECO:0008006" key="3">
    <source>
        <dbReference type="Google" id="ProtNLM"/>
    </source>
</evidence>
<accession>A0A848IXH0</accession>
<dbReference type="Proteomes" id="UP000559010">
    <property type="component" value="Unassembled WGS sequence"/>
</dbReference>
<sequence>MTNISVFSSSLDSLIHLYNEERIVRELSLRDKLTYEEYNGLVRDQFIAGRILLNNVLLTEGIKSTIKEIEYLPTGKILINGLSFNISHSGNFACIAYCKEDIELGVDMEVFDRADQEVESLYNLNPGLFNVYNSKKENLINWTIAESIVKCGNFGLDEIELIRKIEPNIYSVDNELFRLESWIFDEFVISCSVNITSLVSSELYFDLK</sequence>